<accession>A0A0D6P6C9</accession>
<reference evidence="8 9" key="1">
    <citation type="submission" date="2012-11" db="EMBL/GenBank/DDBJ databases">
        <title>Whole genome sequence of Acidisphaera rubrifaciens HS-AP3.</title>
        <authorList>
            <person name="Azuma Y."/>
            <person name="Higashiura N."/>
            <person name="Hirakawa H."/>
            <person name="Matsushita K."/>
        </authorList>
    </citation>
    <scope>NUCLEOTIDE SEQUENCE [LARGE SCALE GENOMIC DNA]</scope>
    <source>
        <strain evidence="8 9">HS-AP3</strain>
    </source>
</reference>
<dbReference type="InterPro" id="IPR023900">
    <property type="entry name" value="CN_Hdrtase_asu/SCN_Hdrlase_gsu"/>
</dbReference>
<gene>
    <name evidence="8" type="ORF">Asru_0160_03</name>
</gene>
<dbReference type="EMBL" id="BANB01000160">
    <property type="protein sequence ID" value="GAN76753.1"/>
    <property type="molecule type" value="Genomic_DNA"/>
</dbReference>
<dbReference type="SUPFAM" id="SSF56209">
    <property type="entry name" value="Nitrile hydratase alpha chain"/>
    <property type="match status" value="1"/>
</dbReference>
<evidence type="ECO:0000256" key="3">
    <source>
        <dbReference type="ARBA" id="ARBA00022723"/>
    </source>
</evidence>
<dbReference type="PIRSF" id="PIRSF001426">
    <property type="entry name" value="NHase_alpha"/>
    <property type="match status" value="1"/>
</dbReference>
<keyword evidence="6" id="KW-0408">Iron</keyword>
<feature type="binding site" evidence="6">
    <location>
        <position position="104"/>
    </location>
    <ligand>
        <name>Fe(3+)</name>
        <dbReference type="ChEBI" id="CHEBI:29034"/>
    </ligand>
</feature>
<proteinExistence type="inferred from homology"/>
<feature type="domain" description="Nitrile hydratase alpha/Thiocyanate hydrolase gamma" evidence="7">
    <location>
        <begin position="9"/>
        <end position="190"/>
    </location>
</feature>
<dbReference type="RefSeq" id="WP_048860645.1">
    <property type="nucleotide sequence ID" value="NZ_BANB01000160.1"/>
</dbReference>
<organism evidence="8 9">
    <name type="scientific">Acidisphaera rubrifaciens HS-AP3</name>
    <dbReference type="NCBI Taxonomy" id="1231350"/>
    <lineage>
        <taxon>Bacteria</taxon>
        <taxon>Pseudomonadati</taxon>
        <taxon>Pseudomonadota</taxon>
        <taxon>Alphaproteobacteria</taxon>
        <taxon>Acetobacterales</taxon>
        <taxon>Acetobacteraceae</taxon>
        <taxon>Acidisphaera</taxon>
    </lineage>
</organism>
<keyword evidence="4" id="KW-0456">Lyase</keyword>
<dbReference type="InterPro" id="IPR018141">
    <property type="entry name" value="Nitrile_hydratase_asu"/>
</dbReference>
<comment type="catalytic activity">
    <reaction evidence="5">
        <text>an aliphatic primary amide = an aliphatic nitrile + H2O</text>
        <dbReference type="Rhea" id="RHEA:12673"/>
        <dbReference type="ChEBI" id="CHEBI:15377"/>
        <dbReference type="ChEBI" id="CHEBI:65285"/>
        <dbReference type="ChEBI" id="CHEBI:80291"/>
        <dbReference type="EC" id="4.2.1.84"/>
    </reaction>
</comment>
<evidence type="ECO:0000313" key="9">
    <source>
        <dbReference type="Proteomes" id="UP000032680"/>
    </source>
</evidence>
<dbReference type="OrthoDB" id="528553at2"/>
<keyword evidence="9" id="KW-1185">Reference proteome</keyword>
<dbReference type="GO" id="GO:0046914">
    <property type="term" value="F:transition metal ion binding"/>
    <property type="evidence" value="ECO:0007669"/>
    <property type="project" value="InterPro"/>
</dbReference>
<dbReference type="NCBIfam" id="TIGR01323">
    <property type="entry name" value="nitrile_alph"/>
    <property type="match status" value="1"/>
</dbReference>
<dbReference type="EC" id="4.2.1.84" evidence="2"/>
<evidence type="ECO:0000259" key="7">
    <source>
        <dbReference type="Pfam" id="PF02979"/>
    </source>
</evidence>
<dbReference type="Pfam" id="PF02979">
    <property type="entry name" value="NHase_alpha"/>
    <property type="match status" value="1"/>
</dbReference>
<evidence type="ECO:0000313" key="8">
    <source>
        <dbReference type="EMBL" id="GAN76753.1"/>
    </source>
</evidence>
<dbReference type="AlphaFoldDB" id="A0A0D6P6C9"/>
<dbReference type="Gene3D" id="3.90.330.10">
    <property type="entry name" value="Nitrile hydratase alpha /Thiocyanate hydrolase gamma"/>
    <property type="match status" value="1"/>
</dbReference>
<sequence>MADTGHGADAALRIKALESLLVEKQLIDPKALDAVVELYEHKIGPRNGAKVVARAWVDPDYRKRLLADGTAAIAELGFSGVQGEDMIVVENTPEVHNMVVCTLCSCYPWPTLGLPPVWYKAAPYRARSVIDPRGVLAEFGVEVPETVEVRVWDSNAELRYLVLPMRPAGTEGMTEEQLAALVTRDSMIGTGVPMAA</sequence>
<feature type="binding site" evidence="6">
    <location>
        <position position="101"/>
    </location>
    <ligand>
        <name>Fe(3+)</name>
        <dbReference type="ChEBI" id="CHEBI:29034"/>
    </ligand>
</feature>
<evidence type="ECO:0000256" key="1">
    <source>
        <dbReference type="ARBA" id="ARBA00009363"/>
    </source>
</evidence>
<comment type="caution">
    <text evidence="8">The sequence shown here is derived from an EMBL/GenBank/DDBJ whole genome shotgun (WGS) entry which is preliminary data.</text>
</comment>
<evidence type="ECO:0000256" key="4">
    <source>
        <dbReference type="ARBA" id="ARBA00023239"/>
    </source>
</evidence>
<feature type="binding site" evidence="6">
    <location>
        <position position="105"/>
    </location>
    <ligand>
        <name>Fe(3+)</name>
        <dbReference type="ChEBI" id="CHEBI:29034"/>
    </ligand>
</feature>
<evidence type="ECO:0000256" key="5">
    <source>
        <dbReference type="ARBA" id="ARBA00044877"/>
    </source>
</evidence>
<keyword evidence="3 6" id="KW-0479">Metal-binding</keyword>
<dbReference type="GO" id="GO:0018822">
    <property type="term" value="F:nitrile hydratase activity"/>
    <property type="evidence" value="ECO:0007669"/>
    <property type="project" value="UniProtKB-EC"/>
</dbReference>
<protein>
    <recommendedName>
        <fullName evidence="2">nitrile hydratase</fullName>
        <ecNumber evidence="2">4.2.1.84</ecNumber>
    </recommendedName>
</protein>
<evidence type="ECO:0000256" key="2">
    <source>
        <dbReference type="ARBA" id="ARBA00013079"/>
    </source>
</evidence>
<dbReference type="InterPro" id="IPR004232">
    <property type="entry name" value="CN_Hdrtase_a/SCN_Hdrlase_g"/>
</dbReference>
<dbReference type="Proteomes" id="UP000032680">
    <property type="component" value="Unassembled WGS sequence"/>
</dbReference>
<dbReference type="InterPro" id="IPR036648">
    <property type="entry name" value="CN_Hdrase_a/SCN_Hdrase_g_sf"/>
</dbReference>
<evidence type="ECO:0000256" key="6">
    <source>
        <dbReference type="PIRSR" id="PIRSR001426-1"/>
    </source>
</evidence>
<feature type="binding site" evidence="6">
    <location>
        <position position="106"/>
    </location>
    <ligand>
        <name>Fe(3+)</name>
        <dbReference type="ChEBI" id="CHEBI:29034"/>
    </ligand>
</feature>
<name>A0A0D6P6C9_9PROT</name>
<comment type="similarity">
    <text evidence="1">Belongs to the nitrile hydratase subunit alpha family.</text>
</comment>